<dbReference type="EMBL" id="NPCC01000038">
    <property type="protein sequence ID" value="PAE87188.1"/>
    <property type="molecule type" value="Genomic_DNA"/>
</dbReference>
<feature type="domain" description="Response regulatory" evidence="2">
    <location>
        <begin position="9"/>
        <end position="123"/>
    </location>
</feature>
<dbReference type="PANTHER" id="PTHR37299:SF1">
    <property type="entry name" value="STAGE 0 SPORULATION PROTEIN A HOMOLOG"/>
    <property type="match status" value="1"/>
</dbReference>
<keyword evidence="4" id="KW-0238">DNA-binding</keyword>
<feature type="domain" description="HTH LytTR-type" evidence="3">
    <location>
        <begin position="141"/>
        <end position="246"/>
    </location>
</feature>
<dbReference type="Gene3D" id="3.40.50.2300">
    <property type="match status" value="1"/>
</dbReference>
<organism evidence="4 5">
    <name type="scientific">Shouchella clausii</name>
    <name type="common">Alkalihalobacillus clausii</name>
    <dbReference type="NCBI Taxonomy" id="79880"/>
    <lineage>
        <taxon>Bacteria</taxon>
        <taxon>Bacillati</taxon>
        <taxon>Bacillota</taxon>
        <taxon>Bacilli</taxon>
        <taxon>Bacillales</taxon>
        <taxon>Bacillaceae</taxon>
        <taxon>Shouchella</taxon>
    </lineage>
</organism>
<dbReference type="Pfam" id="PF00072">
    <property type="entry name" value="Response_reg"/>
    <property type="match status" value="1"/>
</dbReference>
<dbReference type="GO" id="GO:0000156">
    <property type="term" value="F:phosphorelay response regulator activity"/>
    <property type="evidence" value="ECO:0007669"/>
    <property type="project" value="InterPro"/>
</dbReference>
<protein>
    <submittedName>
        <fullName evidence="4">DNA-binding response regulator</fullName>
    </submittedName>
</protein>
<evidence type="ECO:0000313" key="5">
    <source>
        <dbReference type="Proteomes" id="UP000216207"/>
    </source>
</evidence>
<evidence type="ECO:0000259" key="2">
    <source>
        <dbReference type="PROSITE" id="PS50110"/>
    </source>
</evidence>
<dbReference type="InterPro" id="IPR007492">
    <property type="entry name" value="LytTR_DNA-bd_dom"/>
</dbReference>
<evidence type="ECO:0000256" key="1">
    <source>
        <dbReference type="PROSITE-ProRule" id="PRU00169"/>
    </source>
</evidence>
<dbReference type="InterPro" id="IPR046947">
    <property type="entry name" value="LytR-like"/>
</dbReference>
<dbReference type="Proteomes" id="UP000216207">
    <property type="component" value="Unassembled WGS sequence"/>
</dbReference>
<dbReference type="PANTHER" id="PTHR37299">
    <property type="entry name" value="TRANSCRIPTIONAL REGULATOR-RELATED"/>
    <property type="match status" value="1"/>
</dbReference>
<name>A0A268NUT8_SHOCL</name>
<evidence type="ECO:0000313" key="4">
    <source>
        <dbReference type="EMBL" id="PAE87188.1"/>
    </source>
</evidence>
<keyword evidence="1" id="KW-0597">Phosphoprotein</keyword>
<dbReference type="AlphaFoldDB" id="A0A268NUT8"/>
<dbReference type="InterPro" id="IPR001789">
    <property type="entry name" value="Sig_transdc_resp-reg_receiver"/>
</dbReference>
<dbReference type="Pfam" id="PF04397">
    <property type="entry name" value="LytTR"/>
    <property type="match status" value="1"/>
</dbReference>
<dbReference type="SMART" id="SM00850">
    <property type="entry name" value="LytTR"/>
    <property type="match status" value="1"/>
</dbReference>
<comment type="caution">
    <text evidence="4">The sequence shown here is derived from an EMBL/GenBank/DDBJ whole genome shotgun (WGS) entry which is preliminary data.</text>
</comment>
<sequence>MNMKNKPIRTLVADDEKYSREELLYLLGFFPQIEVVGEAASGHETAAKMMDLQPDLLFLDIEMPEMDGTEIAAIAKQMKQPPFIVFATAYPQFAVEAFQLQAKGYLIKPIDETRLAETIAQVEDMLALTAERERTKPPAKLAVEGDEAIHFLEPESIAYAYRDEKSTKVITATGAYETRLTLKELETRLAPYSFFRVHKSYLVNTACITEMNAWFNGAYQLKLKGIDDHIPVSRNYVKPLRSQIEL</sequence>
<dbReference type="GO" id="GO:0003677">
    <property type="term" value="F:DNA binding"/>
    <property type="evidence" value="ECO:0007669"/>
    <property type="project" value="UniProtKB-KW"/>
</dbReference>
<accession>A0A268NUT8</accession>
<reference evidence="4 5" key="1">
    <citation type="submission" date="2017-07" db="EMBL/GenBank/DDBJ databases">
        <title>Isolation and whole genome analysis of endospore-forming bacteria from heroin.</title>
        <authorList>
            <person name="Kalinowski J."/>
            <person name="Ahrens B."/>
            <person name="Al-Dilaimi A."/>
            <person name="Winkler A."/>
            <person name="Wibberg D."/>
            <person name="Schleenbecker U."/>
            <person name="Ruckert C."/>
            <person name="Wolfel R."/>
            <person name="Grass G."/>
        </authorList>
    </citation>
    <scope>NUCLEOTIDE SEQUENCE [LARGE SCALE GENOMIC DNA]</scope>
    <source>
        <strain evidence="4 5">7539</strain>
    </source>
</reference>
<dbReference type="Gene3D" id="2.40.50.1020">
    <property type="entry name" value="LytTr DNA-binding domain"/>
    <property type="match status" value="1"/>
</dbReference>
<dbReference type="SUPFAM" id="SSF52172">
    <property type="entry name" value="CheY-like"/>
    <property type="match status" value="1"/>
</dbReference>
<dbReference type="OMA" id="HEDFAVQ"/>
<dbReference type="InterPro" id="IPR011006">
    <property type="entry name" value="CheY-like_superfamily"/>
</dbReference>
<feature type="modified residue" description="4-aspartylphosphate" evidence="1">
    <location>
        <position position="60"/>
    </location>
</feature>
<evidence type="ECO:0000259" key="3">
    <source>
        <dbReference type="PROSITE" id="PS50930"/>
    </source>
</evidence>
<dbReference type="PROSITE" id="PS50930">
    <property type="entry name" value="HTH_LYTTR"/>
    <property type="match status" value="1"/>
</dbReference>
<proteinExistence type="predicted"/>
<dbReference type="SMART" id="SM00448">
    <property type="entry name" value="REC"/>
    <property type="match status" value="1"/>
</dbReference>
<dbReference type="PROSITE" id="PS50110">
    <property type="entry name" value="RESPONSE_REGULATORY"/>
    <property type="match status" value="1"/>
</dbReference>
<gene>
    <name evidence="4" type="ORF">CHH72_19490</name>
</gene>